<keyword evidence="4" id="KW-1185">Reference proteome</keyword>
<name>A0A1Y1HP74_KLENI</name>
<dbReference type="STRING" id="105231.A0A1Y1HP74"/>
<dbReference type="SUPFAM" id="SSF143456">
    <property type="entry name" value="VC0467-like"/>
    <property type="match status" value="1"/>
</dbReference>
<evidence type="ECO:0008006" key="5">
    <source>
        <dbReference type="Google" id="ProtNLM"/>
    </source>
</evidence>
<gene>
    <name evidence="3" type="ORF">KFL_000120240</name>
</gene>
<protein>
    <recommendedName>
        <fullName evidence="5">Transcriptional regulator</fullName>
    </recommendedName>
</protein>
<organism evidence="3 4">
    <name type="scientific">Klebsormidium nitens</name>
    <name type="common">Green alga</name>
    <name type="synonym">Ulothrix nitens</name>
    <dbReference type="NCBI Taxonomy" id="105231"/>
    <lineage>
        <taxon>Eukaryota</taxon>
        <taxon>Viridiplantae</taxon>
        <taxon>Streptophyta</taxon>
        <taxon>Klebsormidiophyceae</taxon>
        <taxon>Klebsormidiales</taxon>
        <taxon>Klebsormidiaceae</taxon>
        <taxon>Klebsormidium</taxon>
    </lineage>
</organism>
<evidence type="ECO:0000256" key="1">
    <source>
        <dbReference type="SAM" id="MobiDB-lite"/>
    </source>
</evidence>
<dbReference type="PANTHER" id="PTHR31984">
    <property type="entry name" value="TRANSPORTER, PUTATIVE (DUF179)-RELATED"/>
    <property type="match status" value="1"/>
</dbReference>
<feature type="signal peptide" evidence="2">
    <location>
        <begin position="1"/>
        <end position="21"/>
    </location>
</feature>
<dbReference type="OrthoDB" id="272750at2759"/>
<accession>A0A1Y1HP74</accession>
<dbReference type="AlphaFoldDB" id="A0A1Y1HP74"/>
<dbReference type="Gene3D" id="3.40.1740.10">
    <property type="entry name" value="VC0467-like"/>
    <property type="match status" value="1"/>
</dbReference>
<evidence type="ECO:0000313" key="3">
    <source>
        <dbReference type="EMBL" id="GAQ78377.1"/>
    </source>
</evidence>
<dbReference type="OMA" id="APRITCC"/>
<reference evidence="3 4" key="1">
    <citation type="journal article" date="2014" name="Nat. Commun.">
        <title>Klebsormidium flaccidum genome reveals primary factors for plant terrestrial adaptation.</title>
        <authorList>
            <person name="Hori K."/>
            <person name="Maruyama F."/>
            <person name="Fujisawa T."/>
            <person name="Togashi T."/>
            <person name="Yamamoto N."/>
            <person name="Seo M."/>
            <person name="Sato S."/>
            <person name="Yamada T."/>
            <person name="Mori H."/>
            <person name="Tajima N."/>
            <person name="Moriyama T."/>
            <person name="Ikeuchi M."/>
            <person name="Watanabe M."/>
            <person name="Wada H."/>
            <person name="Kobayashi K."/>
            <person name="Saito M."/>
            <person name="Masuda T."/>
            <person name="Sasaki-Sekimoto Y."/>
            <person name="Mashiguchi K."/>
            <person name="Awai K."/>
            <person name="Shimojima M."/>
            <person name="Masuda S."/>
            <person name="Iwai M."/>
            <person name="Nobusawa T."/>
            <person name="Narise T."/>
            <person name="Kondo S."/>
            <person name="Saito H."/>
            <person name="Sato R."/>
            <person name="Murakawa M."/>
            <person name="Ihara Y."/>
            <person name="Oshima-Yamada Y."/>
            <person name="Ohtaka K."/>
            <person name="Satoh M."/>
            <person name="Sonobe K."/>
            <person name="Ishii M."/>
            <person name="Ohtani R."/>
            <person name="Kanamori-Sato M."/>
            <person name="Honoki R."/>
            <person name="Miyazaki D."/>
            <person name="Mochizuki H."/>
            <person name="Umetsu J."/>
            <person name="Higashi K."/>
            <person name="Shibata D."/>
            <person name="Kamiya Y."/>
            <person name="Sato N."/>
            <person name="Nakamura Y."/>
            <person name="Tabata S."/>
            <person name="Ida S."/>
            <person name="Kurokawa K."/>
            <person name="Ohta H."/>
        </authorList>
    </citation>
    <scope>NUCLEOTIDE SEQUENCE [LARGE SCALE GENOMIC DNA]</scope>
    <source>
        <strain evidence="3 4">NIES-2285</strain>
    </source>
</reference>
<sequence>MAASGFTAALPSFLFTQSVLGSHCQNHLTRSGLLNPCLCTFSSLKANHVASLGNCKRLTRISRLSGRRKDFHVRSALPDDAEEASTSGSGDDDSPTAAEIDWREFRARLVARSAAEAAERAREEQLESDAAEDRAVPEIQPGGSWAHPLVLPEVGALVIAKPGYFNQNQQYFNHAVILLLHHGEEGSMGIILNKPTEHTLGTLFEGIDTLSPELASGRLYLGGDVGHGATHVLHRHSDLDGTRKVVEGVYTGGFEAIGEHIRAGKSECDDYRWFHMYAGWGPGQLENEVKAGVWFLGSCSRDLLLTHSEDLKTPLWDEVLQLMGGTYAEVAKRRAEDMP</sequence>
<evidence type="ECO:0000313" key="4">
    <source>
        <dbReference type="Proteomes" id="UP000054558"/>
    </source>
</evidence>
<feature type="chain" id="PRO_5013095778" description="Transcriptional regulator" evidence="2">
    <location>
        <begin position="22"/>
        <end position="339"/>
    </location>
</feature>
<keyword evidence="2" id="KW-0732">Signal</keyword>
<dbReference type="PANTHER" id="PTHR31984:SF17">
    <property type="entry name" value="TRANSCRIPTIONAL REGULATOR"/>
    <property type="match status" value="1"/>
</dbReference>
<dbReference type="InterPro" id="IPR003774">
    <property type="entry name" value="AlgH-like"/>
</dbReference>
<dbReference type="Pfam" id="PF02622">
    <property type="entry name" value="DUF179"/>
    <property type="match status" value="1"/>
</dbReference>
<feature type="region of interest" description="Disordered" evidence="1">
    <location>
        <begin position="75"/>
        <end position="96"/>
    </location>
</feature>
<dbReference type="Proteomes" id="UP000054558">
    <property type="component" value="Unassembled WGS sequence"/>
</dbReference>
<proteinExistence type="predicted"/>
<dbReference type="EMBL" id="DF236961">
    <property type="protein sequence ID" value="GAQ78377.1"/>
    <property type="molecule type" value="Genomic_DNA"/>
</dbReference>
<evidence type="ECO:0000256" key="2">
    <source>
        <dbReference type="SAM" id="SignalP"/>
    </source>
</evidence>